<evidence type="ECO:0000256" key="4">
    <source>
        <dbReference type="ARBA" id="ARBA00022927"/>
    </source>
</evidence>
<keyword evidence="4" id="KW-0653">Protein transport</keyword>
<keyword evidence="3" id="KW-0813">Transport</keyword>
<dbReference type="GO" id="GO:0030131">
    <property type="term" value="C:clathrin adaptor complex"/>
    <property type="evidence" value="ECO:0007669"/>
    <property type="project" value="InterPro"/>
</dbReference>
<sequence length="1059" mass="119831">MADAKYFTRGKIDELRADLTNDKKDPKYTLKKSAMKRIVANMTMGNDMSLLFPDVLACMQIPSLEVKKMIYLYIINYARSAPDLVIMSVNSFIKDMMDSNPLIRALALRTMGYIQVDKMQQCVCEHVRKMAKDEDPYVRKTVAHTFAKLYMSNPELFESEGFITDLNEMLADNNPTVVAAACATLVEIYDRDKEEQHVIELKTVNMILAAMNDCNEWGSTCILEMLMFYVPRVSEDAELVVERITSRLQHANSGVVLGAVKVIIKMLNYIENEEMRMLACNKLGPPLVTLLNSSSEIQYVALKNIFLVCQKYPNCFKEGIKIFYCKYNDPIYVKLAKLEVMMQLINEKNYEQILIELKEYASEIDVDFVRKSVRTIGLCAVKIESAAEKCISVLVELIESKVNYVVQEAIVVIRDIFRKYPNRYESIIGILCDNLDSLDEPTAKASMIWIVGHYSDRIQNANELLQVFLESFNEETEQVQLSLLTAIIKLFIKRPTAGQDLVQKVLKLSTQVDNPDLRDRAYIYWRLLSSDPQSAKLVVFSEKPISTESDKLDSFLLEELLIHISTLSSLYQKPPQSFLENIKKRQVPGLKVQTRKEVNNNQNLLNNYNPYSITDVSPVYRQPMQSLLDIDESINDVQYNNMGFNSNSYSAIGYNNNINNNSNIVNVNSVNSNGVNALNTNNGVNALNTNSGVNAFNNNMTFNNNSMNTLANTNSVNGSYNANYNSNSNNLLADLLSSPLDSLPQQSFKSPIDQLSSIIQPQTVTTSFNQILLNDSIPFTDPKKKFLDPLNSKGLEIFGSFINKNGTPQTLTTSFNQISLNDAIPFTDPKKKFLDPLNSKGLEIFGSFINKNGTLFMDLKITNHSLDLMSDFAIQFNKNVFGLRPEHPVLNISSIPSRQSIETKLKLLTDGPTQSMNPINNLQVAIKNNLGVFYFQTQVPLFIFFSQDGLFTKENFLSLWKEIPEETVADIHNCSFTDLPHNDRVNVLRNKLLSNNIFLIADRQVENKSVLYCSLKLLNGMAFFLELTISNTCKLAIKSFATQLISPVRDSLLQIISSK</sequence>
<dbReference type="Gene3D" id="2.60.40.1150">
    <property type="match status" value="1"/>
</dbReference>
<dbReference type="SUPFAM" id="SSF48371">
    <property type="entry name" value="ARM repeat"/>
    <property type="match status" value="1"/>
</dbReference>
<dbReference type="SUPFAM" id="SSF49348">
    <property type="entry name" value="Clathrin adaptor appendage domain"/>
    <property type="match status" value="1"/>
</dbReference>
<name>A0A075B0W8_ROZAC</name>
<dbReference type="GO" id="GO:0030276">
    <property type="term" value="F:clathrin binding"/>
    <property type="evidence" value="ECO:0007669"/>
    <property type="project" value="InterPro"/>
</dbReference>
<feature type="domain" description="Beta-adaptin appendage C-terminal subdomain" evidence="6">
    <location>
        <begin position="945"/>
        <end position="1057"/>
    </location>
</feature>
<dbReference type="PANTHER" id="PTHR11134">
    <property type="entry name" value="ADAPTOR COMPLEX SUBUNIT BETA FAMILY MEMBER"/>
    <property type="match status" value="1"/>
</dbReference>
<dbReference type="InterPro" id="IPR016024">
    <property type="entry name" value="ARM-type_fold"/>
</dbReference>
<comment type="subcellular location">
    <subcellularLocation>
        <location evidence="1">Endomembrane system</location>
    </subcellularLocation>
</comment>
<proteinExistence type="inferred from homology"/>
<dbReference type="InterPro" id="IPR013041">
    <property type="entry name" value="Clathrin_app_Ig-like_sf"/>
</dbReference>
<dbReference type="OrthoDB" id="10254310at2759"/>
<dbReference type="AlphaFoldDB" id="A0A075B0W8"/>
<dbReference type="InterPro" id="IPR026739">
    <property type="entry name" value="AP_beta"/>
</dbReference>
<evidence type="ECO:0000256" key="2">
    <source>
        <dbReference type="ARBA" id="ARBA00006613"/>
    </source>
</evidence>
<dbReference type="InterPro" id="IPR002553">
    <property type="entry name" value="Clathrin/coatomer_adapt-like_N"/>
</dbReference>
<dbReference type="InterPro" id="IPR012295">
    <property type="entry name" value="TBP_dom_sf"/>
</dbReference>
<reference evidence="7 8" key="1">
    <citation type="journal article" date="2013" name="Curr. Biol.">
        <title>Shared signatures of parasitism and phylogenomics unite Cryptomycota and microsporidia.</title>
        <authorList>
            <person name="James T.Y."/>
            <person name="Pelin A."/>
            <person name="Bonen L."/>
            <person name="Ahrendt S."/>
            <person name="Sain D."/>
            <person name="Corradi N."/>
            <person name="Stajich J.E."/>
        </authorList>
    </citation>
    <scope>NUCLEOTIDE SEQUENCE [LARGE SCALE GENOMIC DNA]</scope>
    <source>
        <strain evidence="7 8">CSF55</strain>
    </source>
</reference>
<dbReference type="STRING" id="988480.A0A075B0W8"/>
<keyword evidence="5" id="KW-0472">Membrane</keyword>
<dbReference type="InterPro" id="IPR011989">
    <property type="entry name" value="ARM-like"/>
</dbReference>
<dbReference type="GO" id="GO:0016192">
    <property type="term" value="P:vesicle-mediated transport"/>
    <property type="evidence" value="ECO:0007669"/>
    <property type="project" value="InterPro"/>
</dbReference>
<evidence type="ECO:0000313" key="8">
    <source>
        <dbReference type="Proteomes" id="UP000030755"/>
    </source>
</evidence>
<dbReference type="Pfam" id="PF09066">
    <property type="entry name" value="B2-adapt-app_C"/>
    <property type="match status" value="1"/>
</dbReference>
<gene>
    <name evidence="7" type="ORF">O9G_002275</name>
</gene>
<evidence type="ECO:0000256" key="5">
    <source>
        <dbReference type="ARBA" id="ARBA00023136"/>
    </source>
</evidence>
<evidence type="ECO:0000259" key="6">
    <source>
        <dbReference type="SMART" id="SM01020"/>
    </source>
</evidence>
<dbReference type="Gene3D" id="1.25.10.10">
    <property type="entry name" value="Leucine-rich Repeat Variant"/>
    <property type="match status" value="1"/>
</dbReference>
<dbReference type="Gene3D" id="3.30.310.10">
    <property type="entry name" value="TATA-Binding Protein"/>
    <property type="match status" value="1"/>
</dbReference>
<dbReference type="SMART" id="SM01020">
    <property type="entry name" value="B2-adapt-app_C"/>
    <property type="match status" value="1"/>
</dbReference>
<dbReference type="HOGENOM" id="CLU_006320_1_1_1"/>
<dbReference type="GO" id="GO:0012505">
    <property type="term" value="C:endomembrane system"/>
    <property type="evidence" value="ECO:0007669"/>
    <property type="project" value="UniProtKB-SubCell"/>
</dbReference>
<dbReference type="Pfam" id="PF01602">
    <property type="entry name" value="Adaptin_N"/>
    <property type="match status" value="1"/>
</dbReference>
<comment type="similarity">
    <text evidence="2">Belongs to the adaptor complexes large subunit family.</text>
</comment>
<dbReference type="InterPro" id="IPR013037">
    <property type="entry name" value="Clathrin_b-adaptin_app_Ig-like"/>
</dbReference>
<evidence type="ECO:0000256" key="1">
    <source>
        <dbReference type="ARBA" id="ARBA00004308"/>
    </source>
</evidence>
<dbReference type="EMBL" id="KE560636">
    <property type="protein sequence ID" value="EPZ36209.1"/>
    <property type="molecule type" value="Genomic_DNA"/>
</dbReference>
<protein>
    <submittedName>
        <fullName evidence="7">Adaptor-related protein complext, beta subunit-like protein</fullName>
    </submittedName>
</protein>
<dbReference type="FunFam" id="2.60.40.1150:FF:000002">
    <property type="entry name" value="Beta-adaptin-like protein C"/>
    <property type="match status" value="1"/>
</dbReference>
<dbReference type="SUPFAM" id="SSF55711">
    <property type="entry name" value="Subdomain of clathrin and coatomer appendage domain"/>
    <property type="match status" value="1"/>
</dbReference>
<accession>A0A075B0W8</accession>
<keyword evidence="8" id="KW-1185">Reference proteome</keyword>
<dbReference type="InterPro" id="IPR015151">
    <property type="entry name" value="B-adaptin_app_sub_C"/>
</dbReference>
<dbReference type="Proteomes" id="UP000030755">
    <property type="component" value="Unassembled WGS sequence"/>
</dbReference>
<dbReference type="InterPro" id="IPR009028">
    <property type="entry name" value="Coatomer/calthrin_app_sub_C"/>
</dbReference>
<evidence type="ECO:0000313" key="7">
    <source>
        <dbReference type="EMBL" id="EPZ36209.1"/>
    </source>
</evidence>
<dbReference type="GO" id="GO:0006886">
    <property type="term" value="P:intracellular protein transport"/>
    <property type="evidence" value="ECO:0007669"/>
    <property type="project" value="InterPro"/>
</dbReference>
<organism evidence="7 8">
    <name type="scientific">Rozella allomycis (strain CSF55)</name>
    <dbReference type="NCBI Taxonomy" id="988480"/>
    <lineage>
        <taxon>Eukaryota</taxon>
        <taxon>Fungi</taxon>
        <taxon>Fungi incertae sedis</taxon>
        <taxon>Cryptomycota</taxon>
        <taxon>Cryptomycota incertae sedis</taxon>
        <taxon>Rozella</taxon>
    </lineage>
</organism>
<evidence type="ECO:0000256" key="3">
    <source>
        <dbReference type="ARBA" id="ARBA00022448"/>
    </source>
</evidence>